<feature type="domain" description="TLC" evidence="7">
    <location>
        <begin position="28"/>
        <end position="219"/>
    </location>
</feature>
<dbReference type="EMBL" id="NEDP02001809">
    <property type="protein sequence ID" value="OWF52429.1"/>
    <property type="molecule type" value="Genomic_DNA"/>
</dbReference>
<dbReference type="AlphaFoldDB" id="A0A210QUM0"/>
<evidence type="ECO:0000256" key="1">
    <source>
        <dbReference type="ARBA" id="ARBA00004141"/>
    </source>
</evidence>
<accession>A0A210QUM0</accession>
<dbReference type="InterPro" id="IPR042512">
    <property type="entry name" value="TLCD5"/>
</dbReference>
<dbReference type="PROSITE" id="PS50922">
    <property type="entry name" value="TLC"/>
    <property type="match status" value="1"/>
</dbReference>
<gene>
    <name evidence="8" type="ORF">KP79_PYT22166</name>
</gene>
<proteinExistence type="predicted"/>
<dbReference type="PANTHER" id="PTHR31898">
    <property type="entry name" value="TRANSMEMBRANE PROTEIN 136"/>
    <property type="match status" value="1"/>
</dbReference>
<feature type="transmembrane region" description="Helical" evidence="6">
    <location>
        <begin position="6"/>
        <end position="25"/>
    </location>
</feature>
<feature type="transmembrane region" description="Helical" evidence="6">
    <location>
        <begin position="72"/>
        <end position="92"/>
    </location>
</feature>
<feature type="transmembrane region" description="Helical" evidence="6">
    <location>
        <begin position="99"/>
        <end position="119"/>
    </location>
</feature>
<evidence type="ECO:0000313" key="9">
    <source>
        <dbReference type="Proteomes" id="UP000242188"/>
    </source>
</evidence>
<keyword evidence="9" id="KW-1185">Reference proteome</keyword>
<evidence type="ECO:0000259" key="7">
    <source>
        <dbReference type="PROSITE" id="PS50922"/>
    </source>
</evidence>
<dbReference type="OrthoDB" id="506011at2759"/>
<evidence type="ECO:0000256" key="2">
    <source>
        <dbReference type="ARBA" id="ARBA00022692"/>
    </source>
</evidence>
<comment type="subcellular location">
    <subcellularLocation>
        <location evidence="1">Membrane</location>
        <topology evidence="1">Multi-pass membrane protein</topology>
    </subcellularLocation>
</comment>
<dbReference type="PANTHER" id="PTHR31898:SF1">
    <property type="entry name" value="TLC DOMAIN-CONTAINING PROTEIN 5"/>
    <property type="match status" value="1"/>
</dbReference>
<name>A0A210QUM0_MIZYE</name>
<feature type="transmembrane region" description="Helical" evidence="6">
    <location>
        <begin position="163"/>
        <end position="183"/>
    </location>
</feature>
<sequence length="313" mass="35270">MSGSILTALCYSFMWSTMYFTLCLINSKKSYEWHCRTVTAIHASVVSILSAWCGFVQGPWPFTHAGGPSTPLQLVTTEICLGYFLFDFTWCLYFRSEGLVMLVHHMVSIFGLTFSAVTGHYGTELIAAIFGSEATNPLLQMRWFLKETGKYNTLLGEIVDHGFVFMFGFLRIGIGSCLLYSYFQQDTDILGRLSGIVLYAISWMFWISIVQYAIRKYKKKFKKWAELADAKKQESSSSKVLKVNGHNELTNGGLCMNGLANDSLSNKLVSQTMSNGDLNFNTREIIEENGNGNIEESLNGYLHRRNTASQEKP</sequence>
<evidence type="ECO:0000256" key="5">
    <source>
        <dbReference type="PROSITE-ProRule" id="PRU00205"/>
    </source>
</evidence>
<comment type="caution">
    <text evidence="8">The sequence shown here is derived from an EMBL/GenBank/DDBJ whole genome shotgun (WGS) entry which is preliminary data.</text>
</comment>
<evidence type="ECO:0000256" key="4">
    <source>
        <dbReference type="ARBA" id="ARBA00023136"/>
    </source>
</evidence>
<feature type="transmembrane region" description="Helical" evidence="6">
    <location>
        <begin position="37"/>
        <end position="60"/>
    </location>
</feature>
<dbReference type="InterPro" id="IPR006634">
    <property type="entry name" value="TLC-dom"/>
</dbReference>
<protein>
    <submittedName>
        <fullName evidence="8">Transmembrane protein 136</fullName>
    </submittedName>
</protein>
<keyword evidence="2 5" id="KW-0812">Transmembrane</keyword>
<dbReference type="GO" id="GO:0016020">
    <property type="term" value="C:membrane"/>
    <property type="evidence" value="ECO:0007669"/>
    <property type="project" value="UniProtKB-SubCell"/>
</dbReference>
<keyword evidence="4 5" id="KW-0472">Membrane</keyword>
<keyword evidence="3 6" id="KW-1133">Transmembrane helix</keyword>
<dbReference type="Pfam" id="PF03798">
    <property type="entry name" value="TRAM_LAG1_CLN8"/>
    <property type="match status" value="1"/>
</dbReference>
<reference evidence="8 9" key="1">
    <citation type="journal article" date="2017" name="Nat. Ecol. Evol.">
        <title>Scallop genome provides insights into evolution of bilaterian karyotype and development.</title>
        <authorList>
            <person name="Wang S."/>
            <person name="Zhang J."/>
            <person name="Jiao W."/>
            <person name="Li J."/>
            <person name="Xun X."/>
            <person name="Sun Y."/>
            <person name="Guo X."/>
            <person name="Huan P."/>
            <person name="Dong B."/>
            <person name="Zhang L."/>
            <person name="Hu X."/>
            <person name="Sun X."/>
            <person name="Wang J."/>
            <person name="Zhao C."/>
            <person name="Wang Y."/>
            <person name="Wang D."/>
            <person name="Huang X."/>
            <person name="Wang R."/>
            <person name="Lv J."/>
            <person name="Li Y."/>
            <person name="Zhang Z."/>
            <person name="Liu B."/>
            <person name="Lu W."/>
            <person name="Hui Y."/>
            <person name="Liang J."/>
            <person name="Zhou Z."/>
            <person name="Hou R."/>
            <person name="Li X."/>
            <person name="Liu Y."/>
            <person name="Li H."/>
            <person name="Ning X."/>
            <person name="Lin Y."/>
            <person name="Zhao L."/>
            <person name="Xing Q."/>
            <person name="Dou J."/>
            <person name="Li Y."/>
            <person name="Mao J."/>
            <person name="Guo H."/>
            <person name="Dou H."/>
            <person name="Li T."/>
            <person name="Mu C."/>
            <person name="Jiang W."/>
            <person name="Fu Q."/>
            <person name="Fu X."/>
            <person name="Miao Y."/>
            <person name="Liu J."/>
            <person name="Yu Q."/>
            <person name="Li R."/>
            <person name="Liao H."/>
            <person name="Li X."/>
            <person name="Kong Y."/>
            <person name="Jiang Z."/>
            <person name="Chourrout D."/>
            <person name="Li R."/>
            <person name="Bao Z."/>
        </authorList>
    </citation>
    <scope>NUCLEOTIDE SEQUENCE [LARGE SCALE GENOMIC DNA]</scope>
    <source>
        <strain evidence="8 9">PY_sf001</strain>
    </source>
</reference>
<organism evidence="8 9">
    <name type="scientific">Mizuhopecten yessoensis</name>
    <name type="common">Japanese scallop</name>
    <name type="synonym">Patinopecten yessoensis</name>
    <dbReference type="NCBI Taxonomy" id="6573"/>
    <lineage>
        <taxon>Eukaryota</taxon>
        <taxon>Metazoa</taxon>
        <taxon>Spiralia</taxon>
        <taxon>Lophotrochozoa</taxon>
        <taxon>Mollusca</taxon>
        <taxon>Bivalvia</taxon>
        <taxon>Autobranchia</taxon>
        <taxon>Pteriomorphia</taxon>
        <taxon>Pectinida</taxon>
        <taxon>Pectinoidea</taxon>
        <taxon>Pectinidae</taxon>
        <taxon>Mizuhopecten</taxon>
    </lineage>
</organism>
<evidence type="ECO:0000256" key="6">
    <source>
        <dbReference type="SAM" id="Phobius"/>
    </source>
</evidence>
<dbReference type="SMART" id="SM00724">
    <property type="entry name" value="TLC"/>
    <property type="match status" value="1"/>
</dbReference>
<evidence type="ECO:0000256" key="3">
    <source>
        <dbReference type="ARBA" id="ARBA00022989"/>
    </source>
</evidence>
<dbReference type="Proteomes" id="UP000242188">
    <property type="component" value="Unassembled WGS sequence"/>
</dbReference>
<feature type="transmembrane region" description="Helical" evidence="6">
    <location>
        <begin position="189"/>
        <end position="214"/>
    </location>
</feature>
<dbReference type="STRING" id="6573.A0A210QUM0"/>
<evidence type="ECO:0000313" key="8">
    <source>
        <dbReference type="EMBL" id="OWF52429.1"/>
    </source>
</evidence>